<evidence type="ECO:0000313" key="1">
    <source>
        <dbReference type="EnsemblMetazoa" id="PPA44322.1"/>
    </source>
</evidence>
<sequence>MDWLTACMKDGNRKMKMFEKVVQVERIHCRVQRERESDEGQKYTSVFSHSSRETMDGRKGTTTLSIFGRVFPEGRMVKQKGLNEIRVNRIWCVSSHK</sequence>
<organism evidence="1 2">
    <name type="scientific">Pristionchus pacificus</name>
    <name type="common">Parasitic nematode worm</name>
    <dbReference type="NCBI Taxonomy" id="54126"/>
    <lineage>
        <taxon>Eukaryota</taxon>
        <taxon>Metazoa</taxon>
        <taxon>Ecdysozoa</taxon>
        <taxon>Nematoda</taxon>
        <taxon>Chromadorea</taxon>
        <taxon>Rhabditida</taxon>
        <taxon>Rhabditina</taxon>
        <taxon>Diplogasteromorpha</taxon>
        <taxon>Diplogasteroidea</taxon>
        <taxon>Neodiplogasteridae</taxon>
        <taxon>Pristionchus</taxon>
    </lineage>
</organism>
<proteinExistence type="predicted"/>
<keyword evidence="2" id="KW-1185">Reference proteome</keyword>
<gene>
    <name evidence="1" type="primary">WBGene00282691</name>
</gene>
<dbReference type="AlphaFoldDB" id="A0A2A6BPV2"/>
<reference evidence="1" key="2">
    <citation type="submission" date="2022-06" db="UniProtKB">
        <authorList>
            <consortium name="EnsemblMetazoa"/>
        </authorList>
    </citation>
    <scope>IDENTIFICATION</scope>
    <source>
        <strain evidence="1">PS312</strain>
    </source>
</reference>
<protein>
    <submittedName>
        <fullName evidence="1">Uncharacterized protein</fullName>
    </submittedName>
</protein>
<evidence type="ECO:0000313" key="2">
    <source>
        <dbReference type="Proteomes" id="UP000005239"/>
    </source>
</evidence>
<dbReference type="Proteomes" id="UP000005239">
    <property type="component" value="Unassembled WGS sequence"/>
</dbReference>
<reference evidence="2" key="1">
    <citation type="journal article" date="2008" name="Nat. Genet.">
        <title>The Pristionchus pacificus genome provides a unique perspective on nematode lifestyle and parasitism.</title>
        <authorList>
            <person name="Dieterich C."/>
            <person name="Clifton S.W."/>
            <person name="Schuster L.N."/>
            <person name="Chinwalla A."/>
            <person name="Delehaunty K."/>
            <person name="Dinkelacker I."/>
            <person name="Fulton L."/>
            <person name="Fulton R."/>
            <person name="Godfrey J."/>
            <person name="Minx P."/>
            <person name="Mitreva M."/>
            <person name="Roeseler W."/>
            <person name="Tian H."/>
            <person name="Witte H."/>
            <person name="Yang S.P."/>
            <person name="Wilson R.K."/>
            <person name="Sommer R.J."/>
        </authorList>
    </citation>
    <scope>NUCLEOTIDE SEQUENCE [LARGE SCALE GENOMIC DNA]</scope>
    <source>
        <strain evidence="2">PS312</strain>
    </source>
</reference>
<dbReference type="EnsemblMetazoa" id="PPA44322.1">
    <property type="protein sequence ID" value="PPA44322.1"/>
    <property type="gene ID" value="WBGene00282691"/>
</dbReference>
<name>A0A2A6BPV2_PRIPA</name>
<accession>A0A2A6BPV2</accession>
<accession>A0A8R1Z5T5</accession>